<proteinExistence type="predicted"/>
<gene>
    <name evidence="1" type="ORF">PILCRDRAFT_826179</name>
</gene>
<dbReference type="EMBL" id="KN833033">
    <property type="protein sequence ID" value="KIM76621.1"/>
    <property type="molecule type" value="Genomic_DNA"/>
</dbReference>
<evidence type="ECO:0000313" key="2">
    <source>
        <dbReference type="Proteomes" id="UP000054166"/>
    </source>
</evidence>
<dbReference type="HOGENOM" id="CLU_2705730_0_0_1"/>
<sequence>MRMHQLLDGIATQVLRQYRRLPCLNVKGNPKLTDDFNSRDGLPCLVTLVGDSLYSLRLSMLDVKTKHASESLT</sequence>
<reference evidence="2" key="2">
    <citation type="submission" date="2015-01" db="EMBL/GenBank/DDBJ databases">
        <title>Evolutionary Origins and Diversification of the Mycorrhizal Mutualists.</title>
        <authorList>
            <consortium name="DOE Joint Genome Institute"/>
            <consortium name="Mycorrhizal Genomics Consortium"/>
            <person name="Kohler A."/>
            <person name="Kuo A."/>
            <person name="Nagy L.G."/>
            <person name="Floudas D."/>
            <person name="Copeland A."/>
            <person name="Barry K.W."/>
            <person name="Cichocki N."/>
            <person name="Veneault-Fourrey C."/>
            <person name="LaButti K."/>
            <person name="Lindquist E.A."/>
            <person name="Lipzen A."/>
            <person name="Lundell T."/>
            <person name="Morin E."/>
            <person name="Murat C."/>
            <person name="Riley R."/>
            <person name="Ohm R."/>
            <person name="Sun H."/>
            <person name="Tunlid A."/>
            <person name="Henrissat B."/>
            <person name="Grigoriev I.V."/>
            <person name="Hibbett D.S."/>
            <person name="Martin F."/>
        </authorList>
    </citation>
    <scope>NUCLEOTIDE SEQUENCE [LARGE SCALE GENOMIC DNA]</scope>
    <source>
        <strain evidence="2">F 1598</strain>
    </source>
</reference>
<protein>
    <submittedName>
        <fullName evidence="1">Uncharacterized protein</fullName>
    </submittedName>
</protein>
<reference evidence="1 2" key="1">
    <citation type="submission" date="2014-04" db="EMBL/GenBank/DDBJ databases">
        <authorList>
            <consortium name="DOE Joint Genome Institute"/>
            <person name="Kuo A."/>
            <person name="Tarkka M."/>
            <person name="Buscot F."/>
            <person name="Kohler A."/>
            <person name="Nagy L.G."/>
            <person name="Floudas D."/>
            <person name="Copeland A."/>
            <person name="Barry K.W."/>
            <person name="Cichocki N."/>
            <person name="Veneault-Fourrey C."/>
            <person name="LaButti K."/>
            <person name="Lindquist E.A."/>
            <person name="Lipzen A."/>
            <person name="Lundell T."/>
            <person name="Morin E."/>
            <person name="Murat C."/>
            <person name="Sun H."/>
            <person name="Tunlid A."/>
            <person name="Henrissat B."/>
            <person name="Grigoriev I.V."/>
            <person name="Hibbett D.S."/>
            <person name="Martin F."/>
            <person name="Nordberg H.P."/>
            <person name="Cantor M.N."/>
            <person name="Hua S.X."/>
        </authorList>
    </citation>
    <scope>NUCLEOTIDE SEQUENCE [LARGE SCALE GENOMIC DNA]</scope>
    <source>
        <strain evidence="1 2">F 1598</strain>
    </source>
</reference>
<evidence type="ECO:0000313" key="1">
    <source>
        <dbReference type="EMBL" id="KIM76621.1"/>
    </source>
</evidence>
<dbReference type="InParanoid" id="A0A0C3FA88"/>
<keyword evidence="2" id="KW-1185">Reference proteome</keyword>
<dbReference type="AlphaFoldDB" id="A0A0C3FA88"/>
<dbReference type="Proteomes" id="UP000054166">
    <property type="component" value="Unassembled WGS sequence"/>
</dbReference>
<accession>A0A0C3FA88</accession>
<organism evidence="1 2">
    <name type="scientific">Piloderma croceum (strain F 1598)</name>
    <dbReference type="NCBI Taxonomy" id="765440"/>
    <lineage>
        <taxon>Eukaryota</taxon>
        <taxon>Fungi</taxon>
        <taxon>Dikarya</taxon>
        <taxon>Basidiomycota</taxon>
        <taxon>Agaricomycotina</taxon>
        <taxon>Agaricomycetes</taxon>
        <taxon>Agaricomycetidae</taxon>
        <taxon>Atheliales</taxon>
        <taxon>Atheliaceae</taxon>
        <taxon>Piloderma</taxon>
    </lineage>
</organism>
<name>A0A0C3FA88_PILCF</name>